<dbReference type="RefSeq" id="WP_129602777.1">
    <property type="nucleotide sequence ID" value="NZ_CP035544.1"/>
</dbReference>
<dbReference type="PANTHER" id="PTHR42781">
    <property type="entry name" value="SPERMIDINE/PUTRESCINE IMPORT ATP-BINDING PROTEIN POTA"/>
    <property type="match status" value="1"/>
</dbReference>
<evidence type="ECO:0000259" key="9">
    <source>
        <dbReference type="PROSITE" id="PS50893"/>
    </source>
</evidence>
<keyword evidence="1" id="KW-0813">Transport</keyword>
<keyword evidence="11" id="KW-1185">Reference proteome</keyword>
<dbReference type="InterPro" id="IPR027417">
    <property type="entry name" value="P-loop_NTPase"/>
</dbReference>
<dbReference type="SMART" id="SM00382">
    <property type="entry name" value="AAA"/>
    <property type="match status" value="1"/>
</dbReference>
<accession>A0A411E7N7</accession>
<keyword evidence="5 10" id="KW-0067">ATP-binding</keyword>
<sequence length="291" mass="32017">MIEARIHKKLIAAGGEFSLSAELNIPKGSLLTIYGPSGSGKTSLLRSLAGLLTPDKGFISYQNNTWFNSEKKINLPPQKRNIGYVFQDYALFPNMTVKENLEFASNKLNRKSTVDELLSAMHLMELENRKPDTLSGGQKQRVALARALAQKPDVLLLDEPLAALDTSMRTGLQAYILKAHKKEGLTTILVSHDVTEIMKLSDITIILQDGQISQIGPPGELFMEKHISGKFQFTGTVLQLIKQDVIYIVNVLIGKNVIKVVAHPAEIDGIQPGDKVVVASKAFNPVIYKIT</sequence>
<evidence type="ECO:0000256" key="3">
    <source>
        <dbReference type="ARBA" id="ARBA00022496"/>
    </source>
</evidence>
<dbReference type="SUPFAM" id="SSF52540">
    <property type="entry name" value="P-loop containing nucleoside triphosphate hydrolases"/>
    <property type="match status" value="1"/>
</dbReference>
<dbReference type="PANTHER" id="PTHR42781:SF4">
    <property type="entry name" value="SPERMIDINE_PUTRESCINE IMPORT ATP-BINDING PROTEIN POTA"/>
    <property type="match status" value="1"/>
</dbReference>
<dbReference type="KEGG" id="mur:EQY75_03055"/>
<dbReference type="GO" id="GO:0016887">
    <property type="term" value="F:ATP hydrolysis activity"/>
    <property type="evidence" value="ECO:0007669"/>
    <property type="project" value="InterPro"/>
</dbReference>
<reference evidence="10 11" key="1">
    <citation type="submission" date="2019-01" db="EMBL/GenBank/DDBJ databases">
        <title>Muriicola soli sp. nov., isolated from soil.</title>
        <authorList>
            <person name="Kang H.J."/>
            <person name="Kim S.B."/>
        </authorList>
    </citation>
    <scope>NUCLEOTIDE SEQUENCE [LARGE SCALE GENOMIC DNA]</scope>
    <source>
        <strain evidence="10 11">MMS17-SY002</strain>
    </source>
</reference>
<name>A0A411E7N7_9FLAO</name>
<evidence type="ECO:0000256" key="6">
    <source>
        <dbReference type="ARBA" id="ARBA00023004"/>
    </source>
</evidence>
<keyword evidence="4" id="KW-0547">Nucleotide-binding</keyword>
<keyword evidence="7" id="KW-0406">Ion transport</keyword>
<evidence type="ECO:0000256" key="5">
    <source>
        <dbReference type="ARBA" id="ARBA00022840"/>
    </source>
</evidence>
<dbReference type="InterPro" id="IPR050093">
    <property type="entry name" value="ABC_SmlMolc_Importer"/>
</dbReference>
<dbReference type="PROSITE" id="PS50893">
    <property type="entry name" value="ABC_TRANSPORTER_2"/>
    <property type="match status" value="1"/>
</dbReference>
<dbReference type="OrthoDB" id="9802264at2"/>
<evidence type="ECO:0000256" key="8">
    <source>
        <dbReference type="ARBA" id="ARBA00023136"/>
    </source>
</evidence>
<organism evidence="10 11">
    <name type="scientific">Muriicola soli</name>
    <dbReference type="NCBI Taxonomy" id="2507538"/>
    <lineage>
        <taxon>Bacteria</taxon>
        <taxon>Pseudomonadati</taxon>
        <taxon>Bacteroidota</taxon>
        <taxon>Flavobacteriia</taxon>
        <taxon>Flavobacteriales</taxon>
        <taxon>Flavobacteriaceae</taxon>
        <taxon>Muriicola</taxon>
    </lineage>
</organism>
<dbReference type="InterPro" id="IPR003593">
    <property type="entry name" value="AAA+_ATPase"/>
</dbReference>
<dbReference type="GO" id="GO:0015408">
    <property type="term" value="F:ABC-type ferric iron transporter activity"/>
    <property type="evidence" value="ECO:0007669"/>
    <property type="project" value="InterPro"/>
</dbReference>
<feature type="domain" description="ABC transporter" evidence="9">
    <location>
        <begin position="1"/>
        <end position="234"/>
    </location>
</feature>
<proteinExistence type="predicted"/>
<evidence type="ECO:0000256" key="7">
    <source>
        <dbReference type="ARBA" id="ARBA00023065"/>
    </source>
</evidence>
<evidence type="ECO:0000313" key="10">
    <source>
        <dbReference type="EMBL" id="QBA63617.1"/>
    </source>
</evidence>
<evidence type="ECO:0000256" key="1">
    <source>
        <dbReference type="ARBA" id="ARBA00022448"/>
    </source>
</evidence>
<dbReference type="InterPro" id="IPR015853">
    <property type="entry name" value="ABC_transpr_FbpC"/>
</dbReference>
<evidence type="ECO:0000256" key="2">
    <source>
        <dbReference type="ARBA" id="ARBA00022475"/>
    </source>
</evidence>
<dbReference type="GO" id="GO:0016020">
    <property type="term" value="C:membrane"/>
    <property type="evidence" value="ECO:0007669"/>
    <property type="project" value="InterPro"/>
</dbReference>
<dbReference type="GO" id="GO:0005524">
    <property type="term" value="F:ATP binding"/>
    <property type="evidence" value="ECO:0007669"/>
    <property type="project" value="UniProtKB-KW"/>
</dbReference>
<dbReference type="EMBL" id="CP035544">
    <property type="protein sequence ID" value="QBA63617.1"/>
    <property type="molecule type" value="Genomic_DNA"/>
</dbReference>
<keyword evidence="2" id="KW-1003">Cell membrane</keyword>
<dbReference type="Proteomes" id="UP000290889">
    <property type="component" value="Chromosome"/>
</dbReference>
<dbReference type="CDD" id="cd03259">
    <property type="entry name" value="ABC_Carb_Solutes_like"/>
    <property type="match status" value="1"/>
</dbReference>
<evidence type="ECO:0000313" key="11">
    <source>
        <dbReference type="Proteomes" id="UP000290889"/>
    </source>
</evidence>
<keyword evidence="6" id="KW-0408">Iron</keyword>
<dbReference type="PROSITE" id="PS00211">
    <property type="entry name" value="ABC_TRANSPORTER_1"/>
    <property type="match status" value="1"/>
</dbReference>
<keyword evidence="8" id="KW-0472">Membrane</keyword>
<dbReference type="InterPro" id="IPR003439">
    <property type="entry name" value="ABC_transporter-like_ATP-bd"/>
</dbReference>
<dbReference type="InterPro" id="IPR017871">
    <property type="entry name" value="ABC_transporter-like_CS"/>
</dbReference>
<keyword evidence="3" id="KW-0410">Iron transport</keyword>
<evidence type="ECO:0000256" key="4">
    <source>
        <dbReference type="ARBA" id="ARBA00022741"/>
    </source>
</evidence>
<dbReference type="Gene3D" id="3.40.50.300">
    <property type="entry name" value="P-loop containing nucleotide triphosphate hydrolases"/>
    <property type="match status" value="1"/>
</dbReference>
<gene>
    <name evidence="10" type="ORF">EQY75_03055</name>
</gene>
<dbReference type="AlphaFoldDB" id="A0A411E7N7"/>
<protein>
    <submittedName>
        <fullName evidence="10">ATP-binding cassette domain-containing protein</fullName>
    </submittedName>
</protein>
<dbReference type="Pfam" id="PF00005">
    <property type="entry name" value="ABC_tran"/>
    <property type="match status" value="1"/>
</dbReference>